<dbReference type="SUPFAM" id="SSF53822">
    <property type="entry name" value="Periplasmic binding protein-like I"/>
    <property type="match status" value="1"/>
</dbReference>
<comment type="subcellular location">
    <subcellularLocation>
        <location evidence="1">Cell envelope</location>
    </subcellularLocation>
</comment>
<dbReference type="PANTHER" id="PTHR46847:SF1">
    <property type="entry name" value="D-ALLOSE-BINDING PERIPLASMIC PROTEIN-RELATED"/>
    <property type="match status" value="1"/>
</dbReference>
<dbReference type="GO" id="GO:0030313">
    <property type="term" value="C:cell envelope"/>
    <property type="evidence" value="ECO:0007669"/>
    <property type="project" value="UniProtKB-SubCell"/>
</dbReference>
<evidence type="ECO:0000256" key="4">
    <source>
        <dbReference type="SAM" id="SignalP"/>
    </source>
</evidence>
<dbReference type="Pfam" id="PF13407">
    <property type="entry name" value="Peripla_BP_4"/>
    <property type="match status" value="1"/>
</dbReference>
<dbReference type="PANTHER" id="PTHR46847">
    <property type="entry name" value="D-ALLOSE-BINDING PERIPLASMIC PROTEIN-RELATED"/>
    <property type="match status" value="1"/>
</dbReference>
<dbReference type="AlphaFoldDB" id="A0A7W6ZZ33"/>
<feature type="signal peptide" evidence="4">
    <location>
        <begin position="1"/>
        <end position="24"/>
    </location>
</feature>
<dbReference type="RefSeq" id="WP_028754862.1">
    <property type="nucleotide sequence ID" value="NZ_JACIIG010000024.1"/>
</dbReference>
<evidence type="ECO:0000256" key="3">
    <source>
        <dbReference type="ARBA" id="ARBA00022729"/>
    </source>
</evidence>
<comment type="caution">
    <text evidence="6">The sequence shown here is derived from an EMBL/GenBank/DDBJ whole genome shotgun (WGS) entry which is preliminary data.</text>
</comment>
<proteinExistence type="inferred from homology"/>
<accession>A0A7W6ZZ33</accession>
<keyword evidence="6" id="KW-0762">Sugar transport</keyword>
<sequence>MFKKLAFVSILLAIVFGFESAAIAEPTFIMVTHSPASDSYWLGVIKGLEQAAKDLGVTVQYRGIEKNLNDPNQQRRNLEAAIAAKPDGIIVSDPTPTSLNATIKKASDAGIPVIIVNQGGDQVASVGALAFVGDDPGTQGALAAAQFNALGAKHALIITAPVGALSFLDARTNEFKKAFTGTSTLAEIPLTDFNNSTRIKTIAETQLEKDNSIDAVFSIGGCCIAAMTQVRADLGDRGKGMHWGTIDVTEGAAKSLQAHELDFALDAQQYAQGYYPVVMLALYIRQGIQPAETVLTTGPIVITPKNVERFHASDR</sequence>
<dbReference type="Proteomes" id="UP000543836">
    <property type="component" value="Unassembled WGS sequence"/>
</dbReference>
<evidence type="ECO:0000313" key="7">
    <source>
        <dbReference type="Proteomes" id="UP000543836"/>
    </source>
</evidence>
<dbReference type="GeneID" id="32531374"/>
<evidence type="ECO:0000256" key="2">
    <source>
        <dbReference type="ARBA" id="ARBA00007639"/>
    </source>
</evidence>
<evidence type="ECO:0000259" key="5">
    <source>
        <dbReference type="Pfam" id="PF13407"/>
    </source>
</evidence>
<reference evidence="6 7" key="1">
    <citation type="submission" date="2020-08" db="EMBL/GenBank/DDBJ databases">
        <title>Genomic Encyclopedia of Type Strains, Phase IV (KMG-V): Genome sequencing to study the core and pangenomes of soil and plant-associated prokaryotes.</title>
        <authorList>
            <person name="Whitman W."/>
        </authorList>
    </citation>
    <scope>NUCLEOTIDE SEQUENCE [LARGE SCALE GENOMIC DNA]</scope>
    <source>
        <strain evidence="6 7">SEMIA 492</strain>
    </source>
</reference>
<evidence type="ECO:0000313" key="6">
    <source>
        <dbReference type="EMBL" id="MBB4571404.1"/>
    </source>
</evidence>
<evidence type="ECO:0000256" key="1">
    <source>
        <dbReference type="ARBA" id="ARBA00004196"/>
    </source>
</evidence>
<dbReference type="Gene3D" id="3.40.50.2300">
    <property type="match status" value="2"/>
</dbReference>
<dbReference type="EMBL" id="JACIIG010000024">
    <property type="protein sequence ID" value="MBB4571404.1"/>
    <property type="molecule type" value="Genomic_DNA"/>
</dbReference>
<keyword evidence="7" id="KW-1185">Reference proteome</keyword>
<organism evidence="6 7">
    <name type="scientific">Rhizobium leucaenae</name>
    <dbReference type="NCBI Taxonomy" id="29450"/>
    <lineage>
        <taxon>Bacteria</taxon>
        <taxon>Pseudomonadati</taxon>
        <taxon>Pseudomonadota</taxon>
        <taxon>Alphaproteobacteria</taxon>
        <taxon>Hyphomicrobiales</taxon>
        <taxon>Rhizobiaceae</taxon>
        <taxon>Rhizobium/Agrobacterium group</taxon>
        <taxon>Rhizobium</taxon>
    </lineage>
</organism>
<comment type="similarity">
    <text evidence="2">Belongs to the bacterial solute-binding protein 2 family.</text>
</comment>
<keyword evidence="6" id="KW-0813">Transport</keyword>
<keyword evidence="3 4" id="KW-0732">Signal</keyword>
<dbReference type="InterPro" id="IPR028082">
    <property type="entry name" value="Peripla_BP_I"/>
</dbReference>
<protein>
    <submittedName>
        <fullName evidence="6">Simple sugar transport system substrate-binding protein</fullName>
    </submittedName>
</protein>
<dbReference type="GO" id="GO:0030246">
    <property type="term" value="F:carbohydrate binding"/>
    <property type="evidence" value="ECO:0007669"/>
    <property type="project" value="UniProtKB-ARBA"/>
</dbReference>
<name>A0A7W6ZZ33_9HYPH</name>
<dbReference type="InterPro" id="IPR025997">
    <property type="entry name" value="SBP_2_dom"/>
</dbReference>
<feature type="chain" id="PRO_5031500880" evidence="4">
    <location>
        <begin position="25"/>
        <end position="315"/>
    </location>
</feature>
<feature type="domain" description="Periplasmic binding protein" evidence="5">
    <location>
        <begin position="34"/>
        <end position="285"/>
    </location>
</feature>
<gene>
    <name evidence="6" type="ORF">GGE60_005565</name>
</gene>